<reference evidence="1 2" key="1">
    <citation type="submission" date="2020-09" db="EMBL/GenBank/DDBJ databases">
        <title>Draft Genome Sequences of Oil-Oxidizing Bacteria Halomonas titanicae, Marinobacter lutaoensis, and Virgibacillus halodenitrificans Isolated from Highly Saline Environments.</title>
        <authorList>
            <person name="Grouzdev D.S."/>
            <person name="Sokolova D.S."/>
            <person name="Semenova E.M."/>
            <person name="Borzenkov I.A."/>
            <person name="Bidzhieva S.K."/>
            <person name="Poltaraus A.B."/>
            <person name="Nazina T.N."/>
        </authorList>
    </citation>
    <scope>NUCLEOTIDE SEQUENCE [LARGE SCALE GENOMIC DNA]</scope>
    <source>
        <strain evidence="1 2">VKM B-3472D</strain>
    </source>
</reference>
<accession>A0ABR7VK50</accession>
<name>A0ABR7VK50_VIRHA</name>
<evidence type="ECO:0000313" key="2">
    <source>
        <dbReference type="Proteomes" id="UP000621631"/>
    </source>
</evidence>
<evidence type="ECO:0000313" key="1">
    <source>
        <dbReference type="EMBL" id="MBD1222068.1"/>
    </source>
</evidence>
<sequence length="86" mass="9911">MKKNMQSIAIIFLGICILLGSWIVSQSFNGNNSRMGEQFRYDFIPTNGENVIIFDKKTGDYWQKFISSSEGPTDWEKQVTPNIEEK</sequence>
<dbReference type="EMBL" id="JACWEZ010000002">
    <property type="protein sequence ID" value="MBD1222068.1"/>
    <property type="molecule type" value="Genomic_DNA"/>
</dbReference>
<comment type="caution">
    <text evidence="1">The sequence shown here is derived from an EMBL/GenBank/DDBJ whole genome shotgun (WGS) entry which is preliminary data.</text>
</comment>
<proteinExistence type="predicted"/>
<dbReference type="RefSeq" id="WP_121615410.1">
    <property type="nucleotide sequence ID" value="NZ_CP033049.1"/>
</dbReference>
<keyword evidence="2" id="KW-1185">Reference proteome</keyword>
<organism evidence="1 2">
    <name type="scientific">Virgibacillus halodenitrificans</name>
    <name type="common">Bacillus halodenitrificans</name>
    <dbReference type="NCBI Taxonomy" id="1482"/>
    <lineage>
        <taxon>Bacteria</taxon>
        <taxon>Bacillati</taxon>
        <taxon>Bacillota</taxon>
        <taxon>Bacilli</taxon>
        <taxon>Bacillales</taxon>
        <taxon>Bacillaceae</taxon>
        <taxon>Virgibacillus</taxon>
    </lineage>
</organism>
<evidence type="ECO:0008006" key="3">
    <source>
        <dbReference type="Google" id="ProtNLM"/>
    </source>
</evidence>
<gene>
    <name evidence="1" type="ORF">IC602_05560</name>
</gene>
<protein>
    <recommendedName>
        <fullName evidence="3">DUF3139 domain-containing protein</fullName>
    </recommendedName>
</protein>
<dbReference type="Proteomes" id="UP000621631">
    <property type="component" value="Unassembled WGS sequence"/>
</dbReference>